<dbReference type="STRING" id="556484.B7FXV6"/>
<dbReference type="EMBL" id="CM000610">
    <property type="protein sequence ID" value="EEC48611.1"/>
    <property type="molecule type" value="Genomic_DNA"/>
</dbReference>
<dbReference type="GO" id="GO:0005737">
    <property type="term" value="C:cytoplasm"/>
    <property type="evidence" value="ECO:0007669"/>
    <property type="project" value="TreeGrafter"/>
</dbReference>
<evidence type="ECO:0000313" key="6">
    <source>
        <dbReference type="Proteomes" id="UP000000759"/>
    </source>
</evidence>
<evidence type="ECO:0000259" key="4">
    <source>
        <dbReference type="Pfam" id="PF22725"/>
    </source>
</evidence>
<dbReference type="SUPFAM" id="SSF51735">
    <property type="entry name" value="NAD(P)-binding Rossmann-fold domains"/>
    <property type="match status" value="1"/>
</dbReference>
<dbReference type="EC" id="1.1.1.18" evidence="5"/>
<feature type="domain" description="Gfo/Idh/MocA-like oxidoreductase N-terminal" evidence="3">
    <location>
        <begin position="10"/>
        <end position="77"/>
    </location>
</feature>
<dbReference type="HOGENOM" id="CLU_023194_0_2_1"/>
<evidence type="ECO:0000256" key="2">
    <source>
        <dbReference type="ARBA" id="ARBA00023002"/>
    </source>
</evidence>
<keyword evidence="6" id="KW-1185">Reference proteome</keyword>
<dbReference type="PaxDb" id="2850-Phatr51869"/>
<dbReference type="KEGG" id="pti:PHATRDRAFT_51869"/>
<keyword evidence="2 5" id="KW-0560">Oxidoreductase</keyword>
<organism evidence="5 6">
    <name type="scientific">Phaeodactylum tricornutum (strain CCAP 1055/1)</name>
    <dbReference type="NCBI Taxonomy" id="556484"/>
    <lineage>
        <taxon>Eukaryota</taxon>
        <taxon>Sar</taxon>
        <taxon>Stramenopiles</taxon>
        <taxon>Ochrophyta</taxon>
        <taxon>Bacillariophyta</taxon>
        <taxon>Bacillariophyceae</taxon>
        <taxon>Bacillariophycidae</taxon>
        <taxon>Naviculales</taxon>
        <taxon>Phaeodactylaceae</taxon>
        <taxon>Phaeodactylum</taxon>
    </lineage>
</organism>
<dbReference type="InterPro" id="IPR036291">
    <property type="entry name" value="NAD(P)-bd_dom_sf"/>
</dbReference>
<dbReference type="PANTHER" id="PTHR42840:SF3">
    <property type="entry name" value="BINDING ROSSMANN FOLD OXIDOREDUCTASE, PUTATIVE (AFU_ORTHOLOGUE AFUA_2G10240)-RELATED"/>
    <property type="match status" value="1"/>
</dbReference>
<dbReference type="Pfam" id="PF22725">
    <property type="entry name" value="GFO_IDH_MocA_C3"/>
    <property type="match status" value="1"/>
</dbReference>
<name>B7FXV6_PHATC</name>
<reference evidence="6" key="2">
    <citation type="submission" date="2008-08" db="EMBL/GenBank/DDBJ databases">
        <authorList>
            <consortium name="Diatom Consortium"/>
            <person name="Grigoriev I."/>
            <person name="Grimwood J."/>
            <person name="Kuo A."/>
            <person name="Otillar R.P."/>
            <person name="Salamov A."/>
            <person name="Detter J.C."/>
            <person name="Lindquist E."/>
            <person name="Shapiro H."/>
            <person name="Lucas S."/>
            <person name="Glavina del Rio T."/>
            <person name="Pitluck S."/>
            <person name="Rokhsar D."/>
            <person name="Bowler C."/>
        </authorList>
    </citation>
    <scope>GENOME REANNOTATION</scope>
    <source>
        <strain evidence="6">CCAP 1055/1</strain>
    </source>
</reference>
<accession>B7FXV6</accession>
<dbReference type="GO" id="GO:0050112">
    <property type="term" value="F:inositol 2-dehydrogenase (NAD+) activity"/>
    <property type="evidence" value="ECO:0007669"/>
    <property type="project" value="UniProtKB-EC"/>
</dbReference>
<dbReference type="InterPro" id="IPR000683">
    <property type="entry name" value="Gfo/Idh/MocA-like_OxRdtase_N"/>
</dbReference>
<evidence type="ECO:0000313" key="5">
    <source>
        <dbReference type="EMBL" id="EEC48611.1"/>
    </source>
</evidence>
<dbReference type="Proteomes" id="UP000000759">
    <property type="component" value="Chromosome 7"/>
</dbReference>
<gene>
    <name evidence="5" type="ORF">PHATRDRAFT_51869</name>
</gene>
<sequence>MLSIRSFHCLQVNFYDSLEAATAENDLDGLVISTPTFTHESVIRHAGVHQTSVFTEKPVDETADKIEALFEYAHGAGIDLCCGFQRRFDPSYVAATAAVQEGQVGTPIMASLFFADHPSPPKDFLLNGGNIFMDLAAHDVDYITHTLQDEVVSVYASGTSSDKDLTAADVQDNATMMMNFQQGAVVTLFMSRSATYGYDQRCEIFGPRGLVSVGNIHANTAVISNANGIRHSRWQYSFPERFAAAFALEMDAWADVLEKGWTWPVTAAQCVRVQRIVDAARLSAAQGSVVTVEAYNESRLD</sequence>
<dbReference type="GeneID" id="7200581"/>
<dbReference type="eggNOG" id="ENOG502S0QP">
    <property type="taxonomic scope" value="Eukaryota"/>
</dbReference>
<evidence type="ECO:0000259" key="3">
    <source>
        <dbReference type="Pfam" id="PF01408"/>
    </source>
</evidence>
<protein>
    <submittedName>
        <fullName evidence="5">Myo-inositol 2-dehydrogenase</fullName>
        <ecNumber evidence="5">1.1.1.18</ecNumber>
    </submittedName>
</protein>
<reference evidence="5 6" key="1">
    <citation type="journal article" date="2008" name="Nature">
        <title>The Phaeodactylum genome reveals the evolutionary history of diatom genomes.</title>
        <authorList>
            <person name="Bowler C."/>
            <person name="Allen A.E."/>
            <person name="Badger J.H."/>
            <person name="Grimwood J."/>
            <person name="Jabbari K."/>
            <person name="Kuo A."/>
            <person name="Maheswari U."/>
            <person name="Martens C."/>
            <person name="Maumus F."/>
            <person name="Otillar R.P."/>
            <person name="Rayko E."/>
            <person name="Salamov A."/>
            <person name="Vandepoele K."/>
            <person name="Beszteri B."/>
            <person name="Gruber A."/>
            <person name="Heijde M."/>
            <person name="Katinka M."/>
            <person name="Mock T."/>
            <person name="Valentin K."/>
            <person name="Verret F."/>
            <person name="Berges J.A."/>
            <person name="Brownlee C."/>
            <person name="Cadoret J.P."/>
            <person name="Chiovitti A."/>
            <person name="Choi C.J."/>
            <person name="Coesel S."/>
            <person name="De Martino A."/>
            <person name="Detter J.C."/>
            <person name="Durkin C."/>
            <person name="Falciatore A."/>
            <person name="Fournet J."/>
            <person name="Haruta M."/>
            <person name="Huysman M.J."/>
            <person name="Jenkins B.D."/>
            <person name="Jiroutova K."/>
            <person name="Jorgensen R.E."/>
            <person name="Joubert Y."/>
            <person name="Kaplan A."/>
            <person name="Kroger N."/>
            <person name="Kroth P.G."/>
            <person name="La Roche J."/>
            <person name="Lindquist E."/>
            <person name="Lommer M."/>
            <person name="Martin-Jezequel V."/>
            <person name="Lopez P.J."/>
            <person name="Lucas S."/>
            <person name="Mangogna M."/>
            <person name="McGinnis K."/>
            <person name="Medlin L.K."/>
            <person name="Montsant A."/>
            <person name="Oudot-Le Secq M.P."/>
            <person name="Napoli C."/>
            <person name="Obornik M."/>
            <person name="Parker M.S."/>
            <person name="Petit J.L."/>
            <person name="Porcel B.M."/>
            <person name="Poulsen N."/>
            <person name="Robison M."/>
            <person name="Rychlewski L."/>
            <person name="Rynearson T.A."/>
            <person name="Schmutz J."/>
            <person name="Shapiro H."/>
            <person name="Siaut M."/>
            <person name="Stanley M."/>
            <person name="Sussman M.R."/>
            <person name="Taylor A.R."/>
            <person name="Vardi A."/>
            <person name="von Dassow P."/>
            <person name="Vyverman W."/>
            <person name="Willis A."/>
            <person name="Wyrwicz L.S."/>
            <person name="Rokhsar D.S."/>
            <person name="Weissenbach J."/>
            <person name="Armbrust E.V."/>
            <person name="Green B.R."/>
            <person name="Van de Peer Y."/>
            <person name="Grigoriev I.V."/>
        </authorList>
    </citation>
    <scope>NUCLEOTIDE SEQUENCE [LARGE SCALE GENOMIC DNA]</scope>
    <source>
        <strain evidence="5 6">CCAP 1055/1</strain>
    </source>
</reference>
<proteinExistence type="inferred from homology"/>
<dbReference type="GO" id="GO:0000166">
    <property type="term" value="F:nucleotide binding"/>
    <property type="evidence" value="ECO:0007669"/>
    <property type="project" value="InterPro"/>
</dbReference>
<dbReference type="RefSeq" id="XP_002179625.1">
    <property type="nucleotide sequence ID" value="XM_002179589.1"/>
</dbReference>
<dbReference type="Gene3D" id="3.40.50.720">
    <property type="entry name" value="NAD(P)-binding Rossmann-like Domain"/>
    <property type="match status" value="1"/>
</dbReference>
<feature type="domain" description="GFO/IDH/MocA-like oxidoreductase" evidence="4">
    <location>
        <begin position="93"/>
        <end position="210"/>
    </location>
</feature>
<dbReference type="OrthoDB" id="64915at2759"/>
<dbReference type="InterPro" id="IPR055170">
    <property type="entry name" value="GFO_IDH_MocA-like_dom"/>
</dbReference>
<dbReference type="AlphaFoldDB" id="B7FXV6"/>
<dbReference type="InParanoid" id="B7FXV6"/>
<dbReference type="PANTHER" id="PTHR42840">
    <property type="entry name" value="NAD(P)-BINDING ROSSMANN-FOLD SUPERFAMILY PROTEIN-RELATED"/>
    <property type="match status" value="1"/>
</dbReference>
<dbReference type="Gene3D" id="3.30.360.10">
    <property type="entry name" value="Dihydrodipicolinate Reductase, domain 2"/>
    <property type="match status" value="1"/>
</dbReference>
<comment type="similarity">
    <text evidence="1">Belongs to the Gfo/Idh/MocA family.</text>
</comment>
<dbReference type="OMA" id="FRDHPCP"/>
<dbReference type="Pfam" id="PF01408">
    <property type="entry name" value="GFO_IDH_MocA"/>
    <property type="match status" value="1"/>
</dbReference>
<evidence type="ECO:0000256" key="1">
    <source>
        <dbReference type="ARBA" id="ARBA00010928"/>
    </source>
</evidence>
<dbReference type="GO" id="GO:0006740">
    <property type="term" value="P:NADPH regeneration"/>
    <property type="evidence" value="ECO:0007669"/>
    <property type="project" value="TreeGrafter"/>
</dbReference>
<dbReference type="SUPFAM" id="SSF55347">
    <property type="entry name" value="Glyceraldehyde-3-phosphate dehydrogenase-like, C-terminal domain"/>
    <property type="match status" value="1"/>
</dbReference>